<dbReference type="Gene3D" id="3.40.50.300">
    <property type="entry name" value="P-loop containing nucleotide triphosphate hydrolases"/>
    <property type="match status" value="1"/>
</dbReference>
<feature type="compositionally biased region" description="Low complexity" evidence="2">
    <location>
        <begin position="45"/>
        <end position="59"/>
    </location>
</feature>
<gene>
    <name evidence="4" type="ORF">SORBI_3008G132550</name>
</gene>
<feature type="region of interest" description="Disordered" evidence="2">
    <location>
        <begin position="1"/>
        <end position="62"/>
    </location>
</feature>
<evidence type="ECO:0000313" key="5">
    <source>
        <dbReference type="Proteomes" id="UP000000768"/>
    </source>
</evidence>
<protein>
    <recommendedName>
        <fullName evidence="3">ABC transporter domain-containing protein</fullName>
    </recommendedName>
</protein>
<reference evidence="5" key="2">
    <citation type="journal article" date="2018" name="Plant J.">
        <title>The Sorghum bicolor reference genome: improved assembly, gene annotations, a transcriptome atlas, and signatures of genome organization.</title>
        <authorList>
            <person name="McCormick R.F."/>
            <person name="Truong S.K."/>
            <person name="Sreedasyam A."/>
            <person name="Jenkins J."/>
            <person name="Shu S."/>
            <person name="Sims D."/>
            <person name="Kennedy M."/>
            <person name="Amirebrahimi M."/>
            <person name="Weers B.D."/>
            <person name="McKinley B."/>
            <person name="Mattison A."/>
            <person name="Morishige D.T."/>
            <person name="Grimwood J."/>
            <person name="Schmutz J."/>
            <person name="Mullet J.E."/>
        </authorList>
    </citation>
    <scope>NUCLEOTIDE SEQUENCE [LARGE SCALE GENOMIC DNA]</scope>
    <source>
        <strain evidence="5">cv. BTx623</strain>
    </source>
</reference>
<feature type="compositionally biased region" description="Basic residues" evidence="2">
    <location>
        <begin position="30"/>
        <end position="44"/>
    </location>
</feature>
<dbReference type="GO" id="GO:0005524">
    <property type="term" value="F:ATP binding"/>
    <property type="evidence" value="ECO:0007669"/>
    <property type="project" value="InterPro"/>
</dbReference>
<dbReference type="Pfam" id="PF00005">
    <property type="entry name" value="ABC_tran"/>
    <property type="match status" value="1"/>
</dbReference>
<dbReference type="InterPro" id="IPR027417">
    <property type="entry name" value="P-loop_NTPase"/>
</dbReference>
<keyword evidence="1" id="KW-0813">Transport</keyword>
<reference evidence="4 5" key="1">
    <citation type="journal article" date="2009" name="Nature">
        <title>The Sorghum bicolor genome and the diversification of grasses.</title>
        <authorList>
            <person name="Paterson A.H."/>
            <person name="Bowers J.E."/>
            <person name="Bruggmann R."/>
            <person name="Dubchak I."/>
            <person name="Grimwood J."/>
            <person name="Gundlach H."/>
            <person name="Haberer G."/>
            <person name="Hellsten U."/>
            <person name="Mitros T."/>
            <person name="Poliakov A."/>
            <person name="Schmutz J."/>
            <person name="Spannagl M."/>
            <person name="Tang H."/>
            <person name="Wang X."/>
            <person name="Wicker T."/>
            <person name="Bharti A.K."/>
            <person name="Chapman J."/>
            <person name="Feltus F.A."/>
            <person name="Gowik U."/>
            <person name="Grigoriev I.V."/>
            <person name="Lyons E."/>
            <person name="Maher C.A."/>
            <person name="Martis M."/>
            <person name="Narechania A."/>
            <person name="Otillar R.P."/>
            <person name="Penning B.W."/>
            <person name="Salamov A.A."/>
            <person name="Wang Y."/>
            <person name="Zhang L."/>
            <person name="Carpita N.C."/>
            <person name="Freeling M."/>
            <person name="Gingle A.R."/>
            <person name="Hash C.T."/>
            <person name="Keller B."/>
            <person name="Klein P."/>
            <person name="Kresovich S."/>
            <person name="McCann M.C."/>
            <person name="Ming R."/>
            <person name="Peterson D.G."/>
            <person name="Mehboob-ur-Rahman"/>
            <person name="Ware D."/>
            <person name="Westhoff P."/>
            <person name="Mayer K.F."/>
            <person name="Messing J."/>
            <person name="Rokhsar D.S."/>
        </authorList>
    </citation>
    <scope>NUCLEOTIDE SEQUENCE [LARGE SCALE GENOMIC DNA]</scope>
    <source>
        <strain evidence="5">cv. BTx623</strain>
    </source>
</reference>
<keyword evidence="5" id="KW-1185">Reference proteome</keyword>
<dbReference type="InterPro" id="IPR003439">
    <property type="entry name" value="ABC_transporter-like_ATP-bd"/>
</dbReference>
<evidence type="ECO:0000313" key="4">
    <source>
        <dbReference type="EMBL" id="OQU79332.1"/>
    </source>
</evidence>
<dbReference type="GO" id="GO:0016887">
    <property type="term" value="F:ATP hydrolysis activity"/>
    <property type="evidence" value="ECO:0007669"/>
    <property type="project" value="InterPro"/>
</dbReference>
<dbReference type="SUPFAM" id="SSF52540">
    <property type="entry name" value="P-loop containing nucleoside triphosphate hydrolases"/>
    <property type="match status" value="1"/>
</dbReference>
<name>A0A1Z5R6C5_SORBI</name>
<sequence>MSQSQRAPSSPCDGATWSLAGGGGGGGGVPRRHARSQSPVRRRSASTTATSSRRWSSASMMYDGDNNADDECGVVVVVPATGSETPATRARMPGLSRCASPEARARIGAASPGTARRVAVRLYDSLRRHGLRQEADRAFRDAAADEVPADGGGGGAAADERELTGMACLLKDGFVGYLRELAKITPPVPKQVVKFCGITYLAKIETAAFSYETFGNKVLENFVQPIRSLSLSKQPAQLEILKGIDGYIMPGSMTLVLGPPGSGKSTLLKILAGRADPGQDAGLSGIVNYNEKTASEVRKSRLIAYVCGQLNK</sequence>
<feature type="domain" description="ABC transporter" evidence="3">
    <location>
        <begin position="241"/>
        <end position="296"/>
    </location>
</feature>
<dbReference type="Gramene" id="OQU79332">
    <property type="protein sequence ID" value="OQU79332"/>
    <property type="gene ID" value="SORBI_3008G132550"/>
</dbReference>
<dbReference type="EMBL" id="CM000767">
    <property type="protein sequence ID" value="OQU79332.1"/>
    <property type="molecule type" value="Genomic_DNA"/>
</dbReference>
<evidence type="ECO:0000256" key="1">
    <source>
        <dbReference type="ARBA" id="ARBA00022448"/>
    </source>
</evidence>
<proteinExistence type="predicted"/>
<dbReference type="AlphaFoldDB" id="A0A1Z5R6C5"/>
<evidence type="ECO:0000259" key="3">
    <source>
        <dbReference type="Pfam" id="PF00005"/>
    </source>
</evidence>
<evidence type="ECO:0000256" key="2">
    <source>
        <dbReference type="SAM" id="MobiDB-lite"/>
    </source>
</evidence>
<dbReference type="OMA" id="DNADDEC"/>
<accession>A0A1Z5R6C5</accession>
<dbReference type="Proteomes" id="UP000000768">
    <property type="component" value="Chromosome 8"/>
</dbReference>
<feature type="compositionally biased region" description="Gly residues" evidence="2">
    <location>
        <begin position="20"/>
        <end position="29"/>
    </location>
</feature>
<dbReference type="InParanoid" id="A0A1Z5R6C5"/>
<organism evidence="4 5">
    <name type="scientific">Sorghum bicolor</name>
    <name type="common">Sorghum</name>
    <name type="synonym">Sorghum vulgare</name>
    <dbReference type="NCBI Taxonomy" id="4558"/>
    <lineage>
        <taxon>Eukaryota</taxon>
        <taxon>Viridiplantae</taxon>
        <taxon>Streptophyta</taxon>
        <taxon>Embryophyta</taxon>
        <taxon>Tracheophyta</taxon>
        <taxon>Spermatophyta</taxon>
        <taxon>Magnoliopsida</taxon>
        <taxon>Liliopsida</taxon>
        <taxon>Poales</taxon>
        <taxon>Poaceae</taxon>
        <taxon>PACMAD clade</taxon>
        <taxon>Panicoideae</taxon>
        <taxon>Andropogonodae</taxon>
        <taxon>Andropogoneae</taxon>
        <taxon>Sorghinae</taxon>
        <taxon>Sorghum</taxon>
    </lineage>
</organism>
<dbReference type="PANTHER" id="PTHR19241">
    <property type="entry name" value="ATP-BINDING CASSETTE TRANSPORTER"/>
    <property type="match status" value="1"/>
</dbReference>